<dbReference type="AlphaFoldDB" id="A0AAN6LQV7"/>
<keyword evidence="2" id="KW-0560">Oxidoreductase</keyword>
<dbReference type="Pfam" id="PF00106">
    <property type="entry name" value="adh_short"/>
    <property type="match status" value="1"/>
</dbReference>
<dbReference type="EMBL" id="WVTA01000014">
    <property type="protein sequence ID" value="KAK3202154.1"/>
    <property type="molecule type" value="Genomic_DNA"/>
</dbReference>
<sequence length="201" mass="22044">MSPTRTILAFGSGPGIGNHVVSQFASHDFNHAILLARNEDRLKNEDAAFVSNANPSVKVDTLRLDLSDLNSIPAVLKEIDRLTEGEDLEVVFFNAARIKGSAVLEVDVGEIEEDLRTTTLSLYLVAQHFIPRLQRLKKSNPSSKPSLLVTNSHLPWAPVPQLLSLSLVKAAQRNLVQSLNTAFEESGIHVGLRWDYVKVGG</sequence>
<dbReference type="GO" id="GO:0016491">
    <property type="term" value="F:oxidoreductase activity"/>
    <property type="evidence" value="ECO:0007669"/>
    <property type="project" value="UniProtKB-KW"/>
</dbReference>
<dbReference type="Proteomes" id="UP001280581">
    <property type="component" value="Unassembled WGS sequence"/>
</dbReference>
<keyword evidence="4" id="KW-1185">Reference proteome</keyword>
<organism evidence="3 4">
    <name type="scientific">Pseudopithomyces chartarum</name>
    <dbReference type="NCBI Taxonomy" id="1892770"/>
    <lineage>
        <taxon>Eukaryota</taxon>
        <taxon>Fungi</taxon>
        <taxon>Dikarya</taxon>
        <taxon>Ascomycota</taxon>
        <taxon>Pezizomycotina</taxon>
        <taxon>Dothideomycetes</taxon>
        <taxon>Pleosporomycetidae</taxon>
        <taxon>Pleosporales</taxon>
        <taxon>Massarineae</taxon>
        <taxon>Didymosphaeriaceae</taxon>
        <taxon>Pseudopithomyces</taxon>
    </lineage>
</organism>
<dbReference type="InterPro" id="IPR002347">
    <property type="entry name" value="SDR_fam"/>
</dbReference>
<dbReference type="PANTHER" id="PTHR43669">
    <property type="entry name" value="5-KETO-D-GLUCONATE 5-REDUCTASE"/>
    <property type="match status" value="1"/>
</dbReference>
<evidence type="ECO:0000313" key="3">
    <source>
        <dbReference type="EMBL" id="KAK3202154.1"/>
    </source>
</evidence>
<reference evidence="3 4" key="1">
    <citation type="submission" date="2021-02" db="EMBL/GenBank/DDBJ databases">
        <title>Genome assembly of Pseudopithomyces chartarum.</title>
        <authorList>
            <person name="Jauregui R."/>
            <person name="Singh J."/>
            <person name="Voisey C."/>
        </authorList>
    </citation>
    <scope>NUCLEOTIDE SEQUENCE [LARGE SCALE GENOMIC DNA]</scope>
    <source>
        <strain evidence="3 4">AGR01</strain>
    </source>
</reference>
<dbReference type="SUPFAM" id="SSF51735">
    <property type="entry name" value="NAD(P)-binding Rossmann-fold domains"/>
    <property type="match status" value="1"/>
</dbReference>
<dbReference type="InterPro" id="IPR036291">
    <property type="entry name" value="NAD(P)-bd_dom_sf"/>
</dbReference>
<evidence type="ECO:0000256" key="1">
    <source>
        <dbReference type="ARBA" id="ARBA00006484"/>
    </source>
</evidence>
<comment type="similarity">
    <text evidence="1">Belongs to the short-chain dehydrogenases/reductases (SDR) family.</text>
</comment>
<dbReference type="CDD" id="cd05233">
    <property type="entry name" value="SDR_c"/>
    <property type="match status" value="1"/>
</dbReference>
<dbReference type="Gene3D" id="3.40.50.720">
    <property type="entry name" value="NAD(P)-binding Rossmann-like Domain"/>
    <property type="match status" value="1"/>
</dbReference>
<protein>
    <recommendedName>
        <fullName evidence="5">NAD(P)-binding protein</fullName>
    </recommendedName>
</protein>
<gene>
    <name evidence="3" type="ORF">GRF29_161g373859</name>
</gene>
<dbReference type="PANTHER" id="PTHR43669:SF3">
    <property type="entry name" value="ALCOHOL DEHYDROGENASE, PUTATIVE (AFU_ORTHOLOGUE AFUA_3G03445)-RELATED"/>
    <property type="match status" value="1"/>
</dbReference>
<evidence type="ECO:0000313" key="4">
    <source>
        <dbReference type="Proteomes" id="UP001280581"/>
    </source>
</evidence>
<evidence type="ECO:0008006" key="5">
    <source>
        <dbReference type="Google" id="ProtNLM"/>
    </source>
</evidence>
<evidence type="ECO:0000256" key="2">
    <source>
        <dbReference type="ARBA" id="ARBA00023002"/>
    </source>
</evidence>
<name>A0AAN6LQV7_9PLEO</name>
<proteinExistence type="inferred from homology"/>
<comment type="caution">
    <text evidence="3">The sequence shown here is derived from an EMBL/GenBank/DDBJ whole genome shotgun (WGS) entry which is preliminary data.</text>
</comment>
<accession>A0AAN6LQV7</accession>